<accession>A0AAF0T1E6</accession>
<dbReference type="GeneID" id="84215731"/>
<organism evidence="1 2">
    <name type="scientific">Natrinema thermotolerans</name>
    <dbReference type="NCBI Taxonomy" id="121872"/>
    <lineage>
        <taxon>Archaea</taxon>
        <taxon>Methanobacteriati</taxon>
        <taxon>Methanobacteriota</taxon>
        <taxon>Stenosarchaea group</taxon>
        <taxon>Halobacteria</taxon>
        <taxon>Halobacteriales</taxon>
        <taxon>Natrialbaceae</taxon>
        <taxon>Natrinema</taxon>
    </lineage>
</organism>
<evidence type="ECO:0000313" key="1">
    <source>
        <dbReference type="EMBL" id="WMT07127.1"/>
    </source>
</evidence>
<gene>
    <name evidence="1" type="ORF">NP511_17280</name>
</gene>
<evidence type="ECO:0000313" key="2">
    <source>
        <dbReference type="Proteomes" id="UP001224926"/>
    </source>
</evidence>
<dbReference type="RefSeq" id="WP_233274360.1">
    <property type="nucleotide sequence ID" value="NZ_CP101873.1"/>
</dbReference>
<dbReference type="Proteomes" id="UP001224926">
    <property type="component" value="Chromosome"/>
</dbReference>
<dbReference type="AlphaFoldDB" id="A0AAF0T1E6"/>
<name>A0AAF0T1E6_9EURY</name>
<protein>
    <submittedName>
        <fullName evidence="1">Uncharacterized protein</fullName>
    </submittedName>
</protein>
<sequence>MGPDSRTAERGTDLATALRAQRDRVLAALADDGSLEATPILRPDERLDCDAYVTLVYEYHHVVLPELAADGLVRFDREADAVTRGERFDAASARADCTCESSDGTR</sequence>
<reference evidence="1 2" key="1">
    <citation type="submission" date="2022-07" db="EMBL/GenBank/DDBJ databases">
        <title>Two temperate virus in Haloterrigena jeotgali A29.</title>
        <authorList>
            <person name="Deng X."/>
        </authorList>
    </citation>
    <scope>NUCLEOTIDE SEQUENCE [LARGE SCALE GENOMIC DNA]</scope>
    <source>
        <strain evidence="1 2">A29</strain>
    </source>
</reference>
<proteinExistence type="predicted"/>
<dbReference type="EMBL" id="CP101873">
    <property type="protein sequence ID" value="WMT07127.1"/>
    <property type="molecule type" value="Genomic_DNA"/>
</dbReference>
<keyword evidence="2" id="KW-1185">Reference proteome</keyword>